<proteinExistence type="predicted"/>
<reference evidence="1 2" key="1">
    <citation type="journal article" date="2024" name="BMC Genomics">
        <title>De novo assembly and annotation of Popillia japonica's genome with initial clues to its potential as an invasive pest.</title>
        <authorList>
            <person name="Cucini C."/>
            <person name="Boschi S."/>
            <person name="Funari R."/>
            <person name="Cardaioli E."/>
            <person name="Iannotti N."/>
            <person name="Marturano G."/>
            <person name="Paoli F."/>
            <person name="Bruttini M."/>
            <person name="Carapelli A."/>
            <person name="Frati F."/>
            <person name="Nardi F."/>
        </authorList>
    </citation>
    <scope>NUCLEOTIDE SEQUENCE [LARGE SCALE GENOMIC DNA]</scope>
    <source>
        <strain evidence="1">DMR45628</strain>
    </source>
</reference>
<sequence length="152" mass="17177">MPLLCSTLLKTDWTFLIHCNNVECAVAKTKTTQRNYPRLKNETKLAYANFEKSVEAEITINPKSFWRFINSHKSSSRIPGNMVLEGVELLQPQDIVNSLGYQFSRVFRSSTSIPMAIFSKCPSFNILDVTIDDVISRASKLKCDMTSGNEGF</sequence>
<dbReference type="AlphaFoldDB" id="A0AAW1KR53"/>
<organism evidence="1 2">
    <name type="scientific">Popillia japonica</name>
    <name type="common">Japanese beetle</name>
    <dbReference type="NCBI Taxonomy" id="7064"/>
    <lineage>
        <taxon>Eukaryota</taxon>
        <taxon>Metazoa</taxon>
        <taxon>Ecdysozoa</taxon>
        <taxon>Arthropoda</taxon>
        <taxon>Hexapoda</taxon>
        <taxon>Insecta</taxon>
        <taxon>Pterygota</taxon>
        <taxon>Neoptera</taxon>
        <taxon>Endopterygota</taxon>
        <taxon>Coleoptera</taxon>
        <taxon>Polyphaga</taxon>
        <taxon>Scarabaeiformia</taxon>
        <taxon>Scarabaeidae</taxon>
        <taxon>Rutelinae</taxon>
        <taxon>Popillia</taxon>
    </lineage>
</organism>
<evidence type="ECO:0000313" key="2">
    <source>
        <dbReference type="Proteomes" id="UP001458880"/>
    </source>
</evidence>
<protein>
    <submittedName>
        <fullName evidence="1">Uncharacterized protein</fullName>
    </submittedName>
</protein>
<name>A0AAW1KR53_POPJA</name>
<dbReference type="Proteomes" id="UP001458880">
    <property type="component" value="Unassembled WGS sequence"/>
</dbReference>
<dbReference type="EMBL" id="JASPKY010000193">
    <property type="protein sequence ID" value="KAK9721974.1"/>
    <property type="molecule type" value="Genomic_DNA"/>
</dbReference>
<gene>
    <name evidence="1" type="ORF">QE152_g19895</name>
</gene>
<accession>A0AAW1KR53</accession>
<comment type="caution">
    <text evidence="1">The sequence shown here is derived from an EMBL/GenBank/DDBJ whole genome shotgun (WGS) entry which is preliminary data.</text>
</comment>
<keyword evidence="2" id="KW-1185">Reference proteome</keyword>
<evidence type="ECO:0000313" key="1">
    <source>
        <dbReference type="EMBL" id="KAK9721974.1"/>
    </source>
</evidence>